<dbReference type="AlphaFoldDB" id="A0A401QBZ6"/>
<comment type="caution">
    <text evidence="3">The sequence shown here is derived from an EMBL/GenBank/DDBJ whole genome shotgun (WGS) entry which is preliminary data.</text>
</comment>
<dbReference type="PANTHER" id="PTHR23077">
    <property type="entry name" value="AAA-FAMILY ATPASE"/>
    <property type="match status" value="1"/>
</dbReference>
<dbReference type="EMBL" id="BFAA01031266">
    <property type="protein sequence ID" value="GCB82876.1"/>
    <property type="molecule type" value="Genomic_DNA"/>
</dbReference>
<evidence type="ECO:0000313" key="4">
    <source>
        <dbReference type="Proteomes" id="UP000288216"/>
    </source>
</evidence>
<dbReference type="GO" id="GO:0003723">
    <property type="term" value="F:RNA binding"/>
    <property type="evidence" value="ECO:0007669"/>
    <property type="project" value="TreeGrafter"/>
</dbReference>
<feature type="non-terminal residue" evidence="3">
    <location>
        <position position="108"/>
    </location>
</feature>
<evidence type="ECO:0000256" key="2">
    <source>
        <dbReference type="ARBA" id="ARBA00022840"/>
    </source>
</evidence>
<dbReference type="PANTHER" id="PTHR23077:SF171">
    <property type="entry name" value="NUCLEAR VALOSIN-CONTAINING PROTEIN-LIKE"/>
    <property type="match status" value="1"/>
</dbReference>
<gene>
    <name evidence="3" type="ORF">scyTo_0023612</name>
</gene>
<dbReference type="InterPro" id="IPR050168">
    <property type="entry name" value="AAA_ATPase_domain"/>
</dbReference>
<dbReference type="OMA" id="ILWEDFQ"/>
<protein>
    <recommendedName>
        <fullName evidence="5">ATPase AAA-type core domain-containing protein</fullName>
    </recommendedName>
</protein>
<evidence type="ECO:0008006" key="5">
    <source>
        <dbReference type="Google" id="ProtNLM"/>
    </source>
</evidence>
<dbReference type="STRING" id="75743.A0A401QBZ6"/>
<dbReference type="Gene3D" id="3.40.50.300">
    <property type="entry name" value="P-loop containing nucleotide triphosphate hydrolases"/>
    <property type="match status" value="1"/>
</dbReference>
<dbReference type="GO" id="GO:0042254">
    <property type="term" value="P:ribosome biogenesis"/>
    <property type="evidence" value="ECO:0007669"/>
    <property type="project" value="TreeGrafter"/>
</dbReference>
<dbReference type="GO" id="GO:0005524">
    <property type="term" value="F:ATP binding"/>
    <property type="evidence" value="ECO:0007669"/>
    <property type="project" value="UniProtKB-KW"/>
</dbReference>
<reference evidence="3 4" key="1">
    <citation type="journal article" date="2018" name="Nat. Ecol. Evol.">
        <title>Shark genomes provide insights into elasmobranch evolution and the origin of vertebrates.</title>
        <authorList>
            <person name="Hara Y"/>
            <person name="Yamaguchi K"/>
            <person name="Onimaru K"/>
            <person name="Kadota M"/>
            <person name="Koyanagi M"/>
            <person name="Keeley SD"/>
            <person name="Tatsumi K"/>
            <person name="Tanaka K"/>
            <person name="Motone F"/>
            <person name="Kageyama Y"/>
            <person name="Nozu R"/>
            <person name="Adachi N"/>
            <person name="Nishimura O"/>
            <person name="Nakagawa R"/>
            <person name="Tanegashima C"/>
            <person name="Kiyatake I"/>
            <person name="Matsumoto R"/>
            <person name="Murakumo K"/>
            <person name="Nishida K"/>
            <person name="Terakita A"/>
            <person name="Kuratani S"/>
            <person name="Sato K"/>
            <person name="Hyodo S Kuraku.S."/>
        </authorList>
    </citation>
    <scope>NUCLEOTIDE SEQUENCE [LARGE SCALE GENOMIC DNA]</scope>
</reference>
<organism evidence="3 4">
    <name type="scientific">Scyliorhinus torazame</name>
    <name type="common">Cloudy catshark</name>
    <name type="synonym">Catulus torazame</name>
    <dbReference type="NCBI Taxonomy" id="75743"/>
    <lineage>
        <taxon>Eukaryota</taxon>
        <taxon>Metazoa</taxon>
        <taxon>Chordata</taxon>
        <taxon>Craniata</taxon>
        <taxon>Vertebrata</taxon>
        <taxon>Chondrichthyes</taxon>
        <taxon>Elasmobranchii</taxon>
        <taxon>Galeomorphii</taxon>
        <taxon>Galeoidea</taxon>
        <taxon>Carcharhiniformes</taxon>
        <taxon>Scyliorhinidae</taxon>
        <taxon>Scyliorhinus</taxon>
    </lineage>
</organism>
<feature type="non-terminal residue" evidence="3">
    <location>
        <position position="1"/>
    </location>
</feature>
<dbReference type="SUPFAM" id="SSF52540">
    <property type="entry name" value="P-loop containing nucleoside triphosphate hydrolases"/>
    <property type="match status" value="1"/>
</dbReference>
<dbReference type="OrthoDB" id="9938108at2759"/>
<dbReference type="Proteomes" id="UP000288216">
    <property type="component" value="Unassembled WGS sequence"/>
</dbReference>
<evidence type="ECO:0000313" key="3">
    <source>
        <dbReference type="EMBL" id="GCB82876.1"/>
    </source>
</evidence>
<sequence>AQFERLRALLKDQSPVPAEELQKLCIEMADFTNSLSVVQPSAKREGFATVPDVTWADIGALEDVREELSMAILAPIQHPEHFQLLGLSSPAGVLLAGPPGCGKTLLAK</sequence>
<dbReference type="GO" id="GO:0005634">
    <property type="term" value="C:nucleus"/>
    <property type="evidence" value="ECO:0007669"/>
    <property type="project" value="TreeGrafter"/>
</dbReference>
<evidence type="ECO:0000256" key="1">
    <source>
        <dbReference type="ARBA" id="ARBA00022741"/>
    </source>
</evidence>
<dbReference type="InterPro" id="IPR027417">
    <property type="entry name" value="P-loop_NTPase"/>
</dbReference>
<dbReference type="GO" id="GO:1990275">
    <property type="term" value="F:preribosome binding"/>
    <property type="evidence" value="ECO:0007669"/>
    <property type="project" value="TreeGrafter"/>
</dbReference>
<proteinExistence type="predicted"/>
<keyword evidence="4" id="KW-1185">Reference proteome</keyword>
<dbReference type="GO" id="GO:0016887">
    <property type="term" value="F:ATP hydrolysis activity"/>
    <property type="evidence" value="ECO:0007669"/>
    <property type="project" value="TreeGrafter"/>
</dbReference>
<keyword evidence="2" id="KW-0067">ATP-binding</keyword>
<name>A0A401QBZ6_SCYTO</name>
<keyword evidence="1" id="KW-0547">Nucleotide-binding</keyword>
<accession>A0A401QBZ6</accession>